<gene>
    <name evidence="3" type="ORF">GR303_04215</name>
</gene>
<evidence type="ECO:0000256" key="1">
    <source>
        <dbReference type="ARBA" id="ARBA00004613"/>
    </source>
</evidence>
<dbReference type="InterPro" id="IPR011049">
    <property type="entry name" value="Serralysin-like_metalloprot_C"/>
</dbReference>
<dbReference type="PANTHER" id="PTHR38340">
    <property type="entry name" value="S-LAYER PROTEIN"/>
    <property type="match status" value="1"/>
</dbReference>
<organism evidence="3 4">
    <name type="scientific">Microvirga arsenatis</name>
    <dbReference type="NCBI Taxonomy" id="2692265"/>
    <lineage>
        <taxon>Bacteria</taxon>
        <taxon>Pseudomonadati</taxon>
        <taxon>Pseudomonadota</taxon>
        <taxon>Alphaproteobacteria</taxon>
        <taxon>Hyphomicrobiales</taxon>
        <taxon>Methylobacteriaceae</taxon>
        <taxon>Microvirga</taxon>
    </lineage>
</organism>
<dbReference type="Gene3D" id="2.150.10.10">
    <property type="entry name" value="Serralysin-like metalloprotease, C-terminal"/>
    <property type="match status" value="5"/>
</dbReference>
<proteinExistence type="predicted"/>
<dbReference type="RefSeq" id="WP_161721250.1">
    <property type="nucleotide sequence ID" value="NZ_JAAAXI010000001.1"/>
</dbReference>
<evidence type="ECO:0000313" key="3">
    <source>
        <dbReference type="EMBL" id="NBJ23556.1"/>
    </source>
</evidence>
<keyword evidence="2" id="KW-0964">Secreted</keyword>
<evidence type="ECO:0000313" key="4">
    <source>
        <dbReference type="Proteomes" id="UP000818323"/>
    </source>
</evidence>
<name>A0ABW9YXL3_9HYPH</name>
<accession>A0ABW9YXL3</accession>
<dbReference type="PANTHER" id="PTHR38340:SF1">
    <property type="entry name" value="S-LAYER PROTEIN"/>
    <property type="match status" value="1"/>
</dbReference>
<comment type="caution">
    <text evidence="3">The sequence shown here is derived from an EMBL/GenBank/DDBJ whole genome shotgun (WGS) entry which is preliminary data.</text>
</comment>
<keyword evidence="4" id="KW-1185">Reference proteome</keyword>
<sequence>MSIAQASPPPSAVPMAYVQFYDGLPFGCRLADLFASPASGISLTATITPNLASFEVASSRGRVPVTYYGPSLSMNQGSVAAMTFGFDSNPWIVYGSASSPLAQFSYSGGLAAFHAGGAAAAALVMAGADYLQGSSNGDFLEGYGGDDTLNGGRGADTMAGGIGNDLYFVSDMGDRIFEAFDGGIDTVVTRIGYTLSKSSHIEVLQAATGRTALALTGNAYANHIIGNSGKNLIDGAGGADTLAGGAGNDTYRVGSTSAVVLESAGEGADTILARSNFTLSGGSAVEKLVAEGKRGLRLAGNELNNTVVGNNAGNVIDGMGGRDTVYGGTGRDVIRGGEGRDALYGGDGADRLYGENGDDILYGGPSNGILWGGAGNDRIYGSWNNDSLRGEAGSDRLFGDTGNDVLSGGEGRDRISSGEGYDRFVFDTPLDSRTNVDTLVDLNPWADQVRLKLSVFSEIGRTGKLSASRFWIGDEAHTKSHRIIYDKDSGSLYYDPDGTGSALQIKFASVGKLELSASAFVVF</sequence>
<evidence type="ECO:0008006" key="5">
    <source>
        <dbReference type="Google" id="ProtNLM"/>
    </source>
</evidence>
<dbReference type="Pfam" id="PF00353">
    <property type="entry name" value="HemolysinCabind"/>
    <property type="match status" value="5"/>
</dbReference>
<protein>
    <recommendedName>
        <fullName evidence="5">Calcium-binding protein</fullName>
    </recommendedName>
</protein>
<reference evidence="3 4" key="1">
    <citation type="submission" date="2020-01" db="EMBL/GenBank/DDBJ databases">
        <title>Microvirga sp. nov., an arsenate reduction bacterium isolated from Tibet hotspring sediments.</title>
        <authorList>
            <person name="Yuan C.-G."/>
        </authorList>
    </citation>
    <scope>NUCLEOTIDE SEQUENCE [LARGE SCALE GENOMIC DNA]</scope>
    <source>
        <strain evidence="3 4">SYSU G3D203</strain>
    </source>
</reference>
<dbReference type="InterPro" id="IPR001343">
    <property type="entry name" value="Hemolysn_Ca-bd"/>
</dbReference>
<dbReference type="InterPro" id="IPR018511">
    <property type="entry name" value="Hemolysin-typ_Ca-bd_CS"/>
</dbReference>
<dbReference type="InterPro" id="IPR050557">
    <property type="entry name" value="RTX_toxin/Mannuronan_C5-epim"/>
</dbReference>
<comment type="subcellular location">
    <subcellularLocation>
        <location evidence="1">Secreted</location>
    </subcellularLocation>
</comment>
<dbReference type="PROSITE" id="PS00330">
    <property type="entry name" value="HEMOLYSIN_CALCIUM"/>
    <property type="match status" value="3"/>
</dbReference>
<dbReference type="EMBL" id="JAAAXJ010000002">
    <property type="protein sequence ID" value="NBJ23556.1"/>
    <property type="molecule type" value="Genomic_DNA"/>
</dbReference>
<dbReference type="SUPFAM" id="SSF51120">
    <property type="entry name" value="beta-Roll"/>
    <property type="match status" value="3"/>
</dbReference>
<evidence type="ECO:0000256" key="2">
    <source>
        <dbReference type="ARBA" id="ARBA00022525"/>
    </source>
</evidence>
<dbReference type="PRINTS" id="PR00313">
    <property type="entry name" value="CABNDNGRPT"/>
</dbReference>
<dbReference type="Proteomes" id="UP000818323">
    <property type="component" value="Unassembled WGS sequence"/>
</dbReference>